<organism evidence="3">
    <name type="scientific">Photinus pyralis</name>
    <name type="common">Common eastern firefly</name>
    <name type="synonym">Lampyris pyralis</name>
    <dbReference type="NCBI Taxonomy" id="7054"/>
    <lineage>
        <taxon>Eukaryota</taxon>
        <taxon>Metazoa</taxon>
        <taxon>Ecdysozoa</taxon>
        <taxon>Arthropoda</taxon>
        <taxon>Hexapoda</taxon>
        <taxon>Insecta</taxon>
        <taxon>Pterygota</taxon>
        <taxon>Neoptera</taxon>
        <taxon>Endopterygota</taxon>
        <taxon>Coleoptera</taxon>
        <taxon>Polyphaga</taxon>
        <taxon>Elateriformia</taxon>
        <taxon>Elateroidea</taxon>
        <taxon>Lampyridae</taxon>
        <taxon>Lampyrinae</taxon>
        <taxon>Photinus</taxon>
    </lineage>
</organism>
<sequence length="550" mass="63469">MDTPTEQNKKIPLEDLSKEEIIKKYHDLIVLLKKAMQNKELLTKENSALKEKLEGNVPVTNELVESLTQQKLGLVSDLDEAKSQKDAILNSLKKTETELHEARNKINELDIENKSSERRIQRLSEENEQLLLHLDSLENKLGDKAKNMEAQVGSLDREKSDLSNELRAKQMVISELQKNNDELTAQYRELKGNIETLEKNYQNAEMIICELRATVKQSSQQREVYLSETDDLNVELHKNKALVEKLQQDLKSMSSKLSHNQIELSGYASDLQNTNEKLKEKLKQFHSKLVKFATDVKLLKQEKTNILENFKNYIEQAKLWEAQLKQYAQKMLTAFQTMEVENSELKMNLDRLTTEKSTELSELKSELDETKASKDLLNEQIRHLRDENEAQLANVKKENLELLGEMNEMNQALKTRGEAISKQQEYCEDLLANIKHKETVIKEHLQTIQSKDDIISSVEGELRLLKQDTEVQINEKIDMREVLDKKDQEIGELQKEVAHLQENLNAALNSSQDVNYAESETMSTSTISKSEESNRLKDLDGSWEERYGAK</sequence>
<keyword evidence="1" id="KW-0175">Coiled coil</keyword>
<evidence type="ECO:0000313" key="3">
    <source>
        <dbReference type="EMBL" id="JAV58178.1"/>
    </source>
</evidence>
<name>A0A1Y1KCF5_PHOPY</name>
<dbReference type="AlphaFoldDB" id="A0A1Y1KCF5"/>
<reference evidence="3" key="1">
    <citation type="journal article" date="2016" name="Sci. Rep.">
        <title>Molecular characterization of firefly nuptial gifts: a multi-omics approach sheds light on postcopulatory sexual selection.</title>
        <authorList>
            <person name="Al-Wathiqui N."/>
            <person name="Fallon T.R."/>
            <person name="South A."/>
            <person name="Weng J.K."/>
            <person name="Lewis S.M."/>
        </authorList>
    </citation>
    <scope>NUCLEOTIDE SEQUENCE</scope>
</reference>
<evidence type="ECO:0000256" key="1">
    <source>
        <dbReference type="SAM" id="Coils"/>
    </source>
</evidence>
<dbReference type="Gene3D" id="6.10.250.1080">
    <property type="match status" value="1"/>
</dbReference>
<accession>A0A1Y1KCF5</accession>
<feature type="region of interest" description="Disordered" evidence="2">
    <location>
        <begin position="515"/>
        <end position="550"/>
    </location>
</feature>
<proteinExistence type="predicted"/>
<feature type="coiled-coil region" evidence="1">
    <location>
        <begin position="476"/>
        <end position="510"/>
    </location>
</feature>
<feature type="compositionally biased region" description="Basic and acidic residues" evidence="2">
    <location>
        <begin position="529"/>
        <end position="550"/>
    </location>
</feature>
<feature type="coiled-coil region" evidence="1">
    <location>
        <begin position="236"/>
        <end position="412"/>
    </location>
</feature>
<feature type="compositionally biased region" description="Polar residues" evidence="2">
    <location>
        <begin position="515"/>
        <end position="528"/>
    </location>
</feature>
<dbReference type="SUPFAM" id="SSF57997">
    <property type="entry name" value="Tropomyosin"/>
    <property type="match status" value="1"/>
</dbReference>
<feature type="coiled-coil region" evidence="1">
    <location>
        <begin position="32"/>
        <end position="207"/>
    </location>
</feature>
<evidence type="ECO:0000256" key="2">
    <source>
        <dbReference type="SAM" id="MobiDB-lite"/>
    </source>
</evidence>
<dbReference type="EMBL" id="GEZM01088477">
    <property type="protein sequence ID" value="JAV58178.1"/>
    <property type="molecule type" value="Transcribed_RNA"/>
</dbReference>
<protein>
    <submittedName>
        <fullName evidence="3">Uncharacterized protein</fullName>
    </submittedName>
</protein>